<feature type="domain" description="RNA polymerase beta subunit protrusion" evidence="19">
    <location>
        <begin position="92"/>
        <end position="464"/>
    </location>
</feature>
<dbReference type="Gene3D" id="3.90.1800.10">
    <property type="entry name" value="RNA polymerase alpha subunit dimerisation domain"/>
    <property type="match status" value="1"/>
</dbReference>
<dbReference type="Pfam" id="PF04561">
    <property type="entry name" value="RNA_pol_Rpb2_2"/>
    <property type="match status" value="1"/>
</dbReference>
<dbReference type="InterPro" id="IPR007641">
    <property type="entry name" value="RNA_pol_Rpb2_7"/>
</dbReference>
<dbReference type="EMBL" id="VCGU01000005">
    <property type="protein sequence ID" value="TRY75093.1"/>
    <property type="molecule type" value="Genomic_DNA"/>
</dbReference>
<dbReference type="Pfam" id="PF00562">
    <property type="entry name" value="RNA_pol_Rpb2_6"/>
    <property type="match status" value="1"/>
</dbReference>
<keyword evidence="7" id="KW-0479">Metal-binding</keyword>
<evidence type="ECO:0000256" key="5">
    <source>
        <dbReference type="ARBA" id="ARBA00022679"/>
    </source>
</evidence>
<evidence type="ECO:0000256" key="7">
    <source>
        <dbReference type="ARBA" id="ARBA00022723"/>
    </source>
</evidence>
<evidence type="ECO:0000256" key="10">
    <source>
        <dbReference type="ARBA" id="ARBA00023163"/>
    </source>
</evidence>
<feature type="region of interest" description="Disordered" evidence="15">
    <location>
        <begin position="51"/>
        <end position="93"/>
    </location>
</feature>
<keyword evidence="11" id="KW-0539">Nucleus</keyword>
<dbReference type="Pfam" id="PF04560">
    <property type="entry name" value="RNA_pol_Rpb2_7"/>
    <property type="match status" value="1"/>
</dbReference>
<proteinExistence type="inferred from homology"/>
<dbReference type="InterPro" id="IPR007120">
    <property type="entry name" value="DNA-dir_RNAP_su2_dom"/>
</dbReference>
<dbReference type="InterPro" id="IPR009674">
    <property type="entry name" value="Rpa2_dom_4"/>
</dbReference>
<evidence type="ECO:0000313" key="22">
    <source>
        <dbReference type="EMBL" id="TRY75093.1"/>
    </source>
</evidence>
<dbReference type="InterPro" id="IPR007645">
    <property type="entry name" value="RNA_pol_Rpb2_3"/>
</dbReference>
<dbReference type="GO" id="GO:0006351">
    <property type="term" value="P:DNA-templated transcription"/>
    <property type="evidence" value="ECO:0007669"/>
    <property type="project" value="InterPro"/>
</dbReference>
<dbReference type="FunFam" id="3.90.1100.10:FF:000016">
    <property type="entry name" value="DNA-directed RNA polymerase subunit beta"/>
    <property type="match status" value="1"/>
</dbReference>
<dbReference type="EC" id="2.7.7.6" evidence="14"/>
<evidence type="ECO:0000313" key="23">
    <source>
        <dbReference type="Proteomes" id="UP000318571"/>
    </source>
</evidence>
<evidence type="ECO:0000256" key="8">
    <source>
        <dbReference type="ARBA" id="ARBA00022771"/>
    </source>
</evidence>
<evidence type="ECO:0000256" key="9">
    <source>
        <dbReference type="ARBA" id="ARBA00022833"/>
    </source>
</evidence>
<evidence type="ECO:0000256" key="12">
    <source>
        <dbReference type="ARBA" id="ARBA00047768"/>
    </source>
</evidence>
<evidence type="ECO:0000256" key="11">
    <source>
        <dbReference type="ARBA" id="ARBA00023242"/>
    </source>
</evidence>
<dbReference type="GO" id="GO:0003899">
    <property type="term" value="F:DNA-directed RNA polymerase activity"/>
    <property type="evidence" value="ECO:0007669"/>
    <property type="project" value="UniProtKB-EC"/>
</dbReference>
<comment type="caution">
    <text evidence="22">The sequence shown here is derived from an EMBL/GenBank/DDBJ whole genome shotgun (WGS) entry which is preliminary data.</text>
</comment>
<keyword evidence="23" id="KW-1185">Reference proteome</keyword>
<dbReference type="InterPro" id="IPR007642">
    <property type="entry name" value="RNA_pol_Rpb2_2"/>
</dbReference>
<sequence length="1212" mass="136165">MSTRAHVSPALRDKIVPFSGSPACPRLSFNLSLRATSPLLFDRFGALGSSMAPNQDDPASPWAYPREPSLKNLTSPEWGRPRPRANPATQSLGQPHVESFNFMMGPGLDLVVQDLKPLLFRVPQTEERIALRITEAHLMAPSVVPGSIGVKEPRVFPTEARQRGITYKGRLNIRCAYSVNGIEQPPFEKSLGQIPIMLRSNACNLAGLSPAELVAHGEHEEEWGGYFIVGGHERIIRMLQTTRRNYPIAMQRPSWKKRGRNFSDLGVLLECGKSDLTTNKNVLHFVTSGTSKFMFNFGKELFFVPVVMILKCLCTRSDASIYQALIAGTEEDDFYYRGCLKNMLAEPQEEGLFSSEQVRQYIGRVFRDKMSYIMPDWYTDEEACDFLIDRAICIHLNNNEDKFNMIVLMVKKLFALVQDKCVVEGVDSVMMHEIVVGGHLYLQLIKEKLEMWMTSLKANILKRTRGARGNPEVNPEAIQLCANRTITLEKMFENFLGTGNLPSQSGLGLMQDSGLTIMAENINRMRYMSHFRAIHRGSFFQEMRTTEVRALLPDAWGFVCPVHTPDGAPCGLLNHLTMPAEIVTHVPDASKIPQVLVNLGMHPLGEVPEKVMKSCYHVVLNGKVLGFVARSHAQRIADKLRVLKIQGDRVPKVTEIVLIAAKSRAAQFPGMFIFTGAARMMRPVLNLSVNEIELIGTFEQVFMDICITQDEAYKGLTTHQEIRATSFLSNLACTIPLPDFNQSPRNMYQCQMGKQTMASPMHTWHLNSETKMYRLQTPSSPFFRPAHYDHIKLDDFPMGTNAIVAVISYTGYDMEDAMIINKSSFERGFAAGSIYKSMFVDLREQATGRKNSQADCVPLLFARDPKNETLGKFLDLDGLPHIGVPLHEGDPLYSYCNTTEGTYVVKRYEGKEMVFVDAVKICSNDTGTSERNRICISLRIPRNPSVGDKFASRAGQKGICSQKWPTEDLPWTESGLFPDIVFNPHGFPSRMTIAMMIECMAGKSGAVHGLCHDATPFVFGETSHGRVDAIDFFARQLEKAGYNYYGTETLYSGTDGVEMKADIFFGIIHYQRLRHMVSDKFQVRSVGTIDQVTRQPIKGRRRGGGVRFGEMERDSLLSHGTMFLLQDRLFHGSDKARVKICTECGSLLSPRVVIPLKANSTGVSRYREHHTKCVICDRFDCVKDIQLPYIFLHLVSQLAAVNIKIKVQTKQE</sequence>
<evidence type="ECO:0000256" key="14">
    <source>
        <dbReference type="RuleBase" id="RU363031"/>
    </source>
</evidence>
<gene>
    <name evidence="22" type="ORF">TCAL_00602</name>
</gene>
<keyword evidence="6 14" id="KW-0548">Nucleotidyltransferase</keyword>
<dbReference type="AlphaFoldDB" id="A0A553PBN6"/>
<dbReference type="Pfam" id="PF04563">
    <property type="entry name" value="RNA_pol_Rpb2_1"/>
    <property type="match status" value="1"/>
</dbReference>
<dbReference type="Gene3D" id="3.90.1110.10">
    <property type="entry name" value="RNA polymerase Rpb2, domain 2"/>
    <property type="match status" value="1"/>
</dbReference>
<comment type="catalytic activity">
    <reaction evidence="12">
        <text>RNA(n) + a ribonucleoside 5'-triphosphate = RNA(n+1) + diphosphate</text>
        <dbReference type="Rhea" id="RHEA:21248"/>
        <dbReference type="Rhea" id="RHEA-COMP:14527"/>
        <dbReference type="Rhea" id="RHEA-COMP:17342"/>
        <dbReference type="ChEBI" id="CHEBI:33019"/>
        <dbReference type="ChEBI" id="CHEBI:61557"/>
        <dbReference type="ChEBI" id="CHEBI:140395"/>
        <dbReference type="EC" id="2.7.7.6"/>
    </reaction>
    <physiologicalReaction direction="left-to-right" evidence="12">
        <dbReference type="Rhea" id="RHEA:21249"/>
    </physiologicalReaction>
</comment>
<evidence type="ECO:0000259" key="17">
    <source>
        <dbReference type="Pfam" id="PF04560"/>
    </source>
</evidence>
<dbReference type="Pfam" id="PF04565">
    <property type="entry name" value="RNA_pol_Rpb2_3"/>
    <property type="match status" value="1"/>
</dbReference>
<evidence type="ECO:0000259" key="18">
    <source>
        <dbReference type="Pfam" id="PF04561"/>
    </source>
</evidence>
<dbReference type="PANTHER" id="PTHR20856">
    <property type="entry name" value="DNA-DIRECTED RNA POLYMERASE I SUBUNIT 2"/>
    <property type="match status" value="1"/>
</dbReference>
<dbReference type="Pfam" id="PF06883">
    <property type="entry name" value="RNA_pol_Rpa2_4"/>
    <property type="match status" value="1"/>
</dbReference>
<dbReference type="InterPro" id="IPR015712">
    <property type="entry name" value="DNA-dir_RNA_pol_su2"/>
</dbReference>
<comment type="subcellular location">
    <subcellularLocation>
        <location evidence="1">Nucleus</location>
        <location evidence="1">Nucleolus</location>
    </subcellularLocation>
</comment>
<keyword evidence="9" id="KW-0862">Zinc</keyword>
<accession>A0A553PBN6</accession>
<feature type="domain" description="RNA polymerase Rpb2" evidence="20">
    <location>
        <begin position="518"/>
        <end position="582"/>
    </location>
</feature>
<dbReference type="SUPFAM" id="SSF64484">
    <property type="entry name" value="beta and beta-prime subunits of DNA dependent RNA-polymerase"/>
    <property type="match status" value="1"/>
</dbReference>
<dbReference type="PROSITE" id="PS01166">
    <property type="entry name" value="RNA_POL_BETA"/>
    <property type="match status" value="1"/>
</dbReference>
<dbReference type="STRING" id="6832.A0A553PBN6"/>
<feature type="domain" description="DNA-directed RNA polymerase subunit 2 hybrid-binding" evidence="16">
    <location>
        <begin position="732"/>
        <end position="1102"/>
    </location>
</feature>
<name>A0A553PBN6_TIGCA</name>
<evidence type="ECO:0000256" key="13">
    <source>
        <dbReference type="RuleBase" id="RU000434"/>
    </source>
</evidence>
<keyword evidence="4 14" id="KW-0240">DNA-directed RNA polymerase</keyword>
<keyword evidence="5 14" id="KW-0808">Transferase</keyword>
<comment type="similarity">
    <text evidence="2 13">Belongs to the RNA polymerase beta chain family.</text>
</comment>
<feature type="domain" description="DNA-directed RNA polymerase I subunit RPA2" evidence="21">
    <location>
        <begin position="625"/>
        <end position="682"/>
    </location>
</feature>
<evidence type="ECO:0000256" key="15">
    <source>
        <dbReference type="SAM" id="MobiDB-lite"/>
    </source>
</evidence>
<dbReference type="InterPro" id="IPR037034">
    <property type="entry name" value="RNA_pol_Rpb2_2_sf"/>
</dbReference>
<organism evidence="22 23">
    <name type="scientific">Tigriopus californicus</name>
    <name type="common">Marine copepod</name>
    <dbReference type="NCBI Taxonomy" id="6832"/>
    <lineage>
        <taxon>Eukaryota</taxon>
        <taxon>Metazoa</taxon>
        <taxon>Ecdysozoa</taxon>
        <taxon>Arthropoda</taxon>
        <taxon>Crustacea</taxon>
        <taxon>Multicrustacea</taxon>
        <taxon>Hexanauplia</taxon>
        <taxon>Copepoda</taxon>
        <taxon>Harpacticoida</taxon>
        <taxon>Harpacticidae</taxon>
        <taxon>Tigriopus</taxon>
    </lineage>
</organism>
<dbReference type="Proteomes" id="UP000318571">
    <property type="component" value="Chromosome 2"/>
</dbReference>
<comment type="function">
    <text evidence="14">DNA-dependent RNA polymerase catalyzes the transcription of DNA into RNA using the four ribonucleoside triphosphates as substrates.</text>
</comment>
<evidence type="ECO:0000256" key="4">
    <source>
        <dbReference type="ARBA" id="ARBA00022478"/>
    </source>
</evidence>
<dbReference type="GO" id="GO:0003677">
    <property type="term" value="F:DNA binding"/>
    <property type="evidence" value="ECO:0007669"/>
    <property type="project" value="InterPro"/>
</dbReference>
<dbReference type="GO" id="GO:0005730">
    <property type="term" value="C:nucleolus"/>
    <property type="evidence" value="ECO:0007669"/>
    <property type="project" value="UniProtKB-SubCell"/>
</dbReference>
<dbReference type="InterPro" id="IPR037033">
    <property type="entry name" value="DNA-dir_RNAP_su2_hyb_sf"/>
</dbReference>
<reference evidence="22 23" key="1">
    <citation type="journal article" date="2018" name="Nat. Ecol. Evol.">
        <title>Genomic signatures of mitonuclear coevolution across populations of Tigriopus californicus.</title>
        <authorList>
            <person name="Barreto F.S."/>
            <person name="Watson E.T."/>
            <person name="Lima T.G."/>
            <person name="Willett C.S."/>
            <person name="Edmands S."/>
            <person name="Li W."/>
            <person name="Burton R.S."/>
        </authorList>
    </citation>
    <scope>NUCLEOTIDE SEQUENCE [LARGE SCALE GENOMIC DNA]</scope>
    <source>
        <strain evidence="22 23">San Diego</strain>
    </source>
</reference>
<evidence type="ECO:0000259" key="21">
    <source>
        <dbReference type="Pfam" id="PF06883"/>
    </source>
</evidence>
<evidence type="ECO:0000256" key="3">
    <source>
        <dbReference type="ARBA" id="ARBA00011251"/>
    </source>
</evidence>
<dbReference type="OMA" id="FFGVVHY"/>
<dbReference type="InterPro" id="IPR007121">
    <property type="entry name" value="RNA_pol_bsu_CS"/>
</dbReference>
<protein>
    <recommendedName>
        <fullName evidence="14">DNA-directed RNA polymerase subunit beta</fullName>
        <ecNumber evidence="14">2.7.7.6</ecNumber>
    </recommendedName>
</protein>
<evidence type="ECO:0000259" key="16">
    <source>
        <dbReference type="Pfam" id="PF00562"/>
    </source>
</evidence>
<dbReference type="InterPro" id="IPR007644">
    <property type="entry name" value="RNA_pol_bsu_protrusion"/>
</dbReference>
<evidence type="ECO:0000259" key="20">
    <source>
        <dbReference type="Pfam" id="PF04565"/>
    </source>
</evidence>
<dbReference type="InterPro" id="IPR014724">
    <property type="entry name" value="RNA_pol_RPB2_OB-fold"/>
</dbReference>
<dbReference type="Gene3D" id="3.90.1100.10">
    <property type="match status" value="2"/>
</dbReference>
<dbReference type="FunFam" id="3.90.1800.10:FF:000004">
    <property type="entry name" value="DNA-directed RNA polymerase subunit beta"/>
    <property type="match status" value="1"/>
</dbReference>
<dbReference type="Gene3D" id="2.40.50.150">
    <property type="match status" value="1"/>
</dbReference>
<dbReference type="GO" id="GO:0032549">
    <property type="term" value="F:ribonucleoside binding"/>
    <property type="evidence" value="ECO:0007669"/>
    <property type="project" value="InterPro"/>
</dbReference>
<feature type="domain" description="RNA polymerase Rpb2" evidence="18">
    <location>
        <begin position="243"/>
        <end position="434"/>
    </location>
</feature>
<evidence type="ECO:0000256" key="1">
    <source>
        <dbReference type="ARBA" id="ARBA00004604"/>
    </source>
</evidence>
<feature type="domain" description="RNA polymerase Rpb2" evidence="17">
    <location>
        <begin position="1104"/>
        <end position="1209"/>
    </location>
</feature>
<dbReference type="FunFam" id="2.40.270.10:FF:000011">
    <property type="entry name" value="DNA-directed RNA polymerase subunit beta"/>
    <property type="match status" value="1"/>
</dbReference>
<keyword evidence="8" id="KW-0863">Zinc-finger</keyword>
<dbReference type="CDD" id="cd00653">
    <property type="entry name" value="RNA_pol_B_RPB2"/>
    <property type="match status" value="1"/>
</dbReference>
<evidence type="ECO:0000256" key="2">
    <source>
        <dbReference type="ARBA" id="ARBA00006835"/>
    </source>
</evidence>
<dbReference type="GO" id="GO:0008270">
    <property type="term" value="F:zinc ion binding"/>
    <property type="evidence" value="ECO:0007669"/>
    <property type="project" value="UniProtKB-KW"/>
</dbReference>
<dbReference type="FunFam" id="3.90.1100.10:FF:000008">
    <property type="entry name" value="DNA-directed RNA polymerase subunit beta"/>
    <property type="match status" value="1"/>
</dbReference>
<evidence type="ECO:0000259" key="19">
    <source>
        <dbReference type="Pfam" id="PF04563"/>
    </source>
</evidence>
<dbReference type="GO" id="GO:0000428">
    <property type="term" value="C:DNA-directed RNA polymerase complex"/>
    <property type="evidence" value="ECO:0007669"/>
    <property type="project" value="UniProtKB-KW"/>
</dbReference>
<dbReference type="Gene3D" id="2.40.270.10">
    <property type="entry name" value="DNA-directed RNA polymerase, subunit 2, domain 6"/>
    <property type="match status" value="1"/>
</dbReference>
<comment type="subunit">
    <text evidence="3">Component of the RNA polymerase I (Pol I) complex consisting of at least 13 subunits.</text>
</comment>
<keyword evidence="10 14" id="KW-0804">Transcription</keyword>
<evidence type="ECO:0000256" key="6">
    <source>
        <dbReference type="ARBA" id="ARBA00022695"/>
    </source>
</evidence>